<proteinExistence type="inferred from homology"/>
<dbReference type="EMBL" id="WOAA01000020">
    <property type="protein sequence ID" value="MUG68045.1"/>
    <property type="molecule type" value="Genomic_DNA"/>
</dbReference>
<feature type="chain" id="PRO_5046678083" description="Intimin" evidence="3">
    <location>
        <begin position="29"/>
        <end position="1670"/>
    </location>
</feature>
<dbReference type="Gene3D" id="2.60.40.10">
    <property type="entry name" value="Immunoglobulins"/>
    <property type="match status" value="7"/>
</dbReference>
<feature type="domain" description="Big-1" evidence="4">
    <location>
        <begin position="900"/>
        <end position="993"/>
    </location>
</feature>
<comment type="similarity">
    <text evidence="1">Belongs to the intimin/invasin family.</text>
</comment>
<dbReference type="InterPro" id="IPR001119">
    <property type="entry name" value="SLH_dom"/>
</dbReference>
<evidence type="ECO:0000259" key="4">
    <source>
        <dbReference type="PROSITE" id="PS51127"/>
    </source>
</evidence>
<comment type="caution">
    <text evidence="6">The sequence shown here is derived from an EMBL/GenBank/DDBJ whole genome shotgun (WGS) entry which is preliminary data.</text>
</comment>
<evidence type="ECO:0000313" key="6">
    <source>
        <dbReference type="EMBL" id="MUG68045.1"/>
    </source>
</evidence>
<dbReference type="RefSeq" id="WP_155618722.1">
    <property type="nucleotide sequence ID" value="NZ_WOAA01000020.1"/>
</dbReference>
<dbReference type="PROSITE" id="PS00626">
    <property type="entry name" value="RCC1_2"/>
    <property type="match status" value="2"/>
</dbReference>
<feature type="signal peptide" evidence="3">
    <location>
        <begin position="1"/>
        <end position="28"/>
    </location>
</feature>
<dbReference type="InterPro" id="IPR009091">
    <property type="entry name" value="RCC1/BLIP-II"/>
</dbReference>
<feature type="domain" description="Big-1" evidence="4">
    <location>
        <begin position="503"/>
        <end position="595"/>
    </location>
</feature>
<dbReference type="PRINTS" id="PR00633">
    <property type="entry name" value="RCCNDNSATION"/>
</dbReference>
<dbReference type="Pfam" id="PF13540">
    <property type="entry name" value="RCC1_2"/>
    <property type="match status" value="1"/>
</dbReference>
<dbReference type="PANTHER" id="PTHR45982">
    <property type="entry name" value="REGULATOR OF CHROMOSOME CONDENSATION"/>
    <property type="match status" value="1"/>
</dbReference>
<dbReference type="PANTHER" id="PTHR45982:SF1">
    <property type="entry name" value="REGULATOR OF CHROMOSOME CONDENSATION"/>
    <property type="match status" value="1"/>
</dbReference>
<evidence type="ECO:0000256" key="2">
    <source>
        <dbReference type="SAM" id="MobiDB-lite"/>
    </source>
</evidence>
<accession>A0ABW9T7E1</accession>
<dbReference type="InterPro" id="IPR000408">
    <property type="entry name" value="Reg_chr_condens"/>
</dbReference>
<feature type="domain" description="Big-1" evidence="4">
    <location>
        <begin position="603"/>
        <end position="694"/>
    </location>
</feature>
<dbReference type="PROSITE" id="PS50012">
    <property type="entry name" value="RCC1_3"/>
    <property type="match status" value="5"/>
</dbReference>
<dbReference type="InterPro" id="IPR051553">
    <property type="entry name" value="Ran_GTPase-activating"/>
</dbReference>
<gene>
    <name evidence="6" type="ORF">GNP94_18850</name>
</gene>
<dbReference type="InterPro" id="IPR003344">
    <property type="entry name" value="Big_1_dom"/>
</dbReference>
<keyword evidence="3" id="KW-0732">Signal</keyword>
<dbReference type="InterPro" id="IPR013783">
    <property type="entry name" value="Ig-like_fold"/>
</dbReference>
<dbReference type="Pfam" id="PF00395">
    <property type="entry name" value="SLH"/>
    <property type="match status" value="3"/>
</dbReference>
<evidence type="ECO:0000256" key="1">
    <source>
        <dbReference type="ARBA" id="ARBA00010116"/>
    </source>
</evidence>
<dbReference type="InterPro" id="IPR008964">
    <property type="entry name" value="Invasin/intimin_cell_adhesion"/>
</dbReference>
<feature type="domain" description="SLH" evidence="5">
    <location>
        <begin position="1610"/>
        <end position="1670"/>
    </location>
</feature>
<reference evidence="6 7" key="1">
    <citation type="submission" date="2019-11" db="EMBL/GenBank/DDBJ databases">
        <title>Draft genome sequences of five Paenibacillus species of dairy origin.</title>
        <authorList>
            <person name="Olajide A.M."/>
            <person name="Chen S."/>
            <person name="Lapointe G."/>
        </authorList>
    </citation>
    <scope>NUCLEOTIDE SEQUENCE [LARGE SCALE GENOMIC DNA]</scope>
    <source>
        <strain evidence="6 7">3CS1</strain>
    </source>
</reference>
<dbReference type="PROSITE" id="PS51272">
    <property type="entry name" value="SLH"/>
    <property type="match status" value="3"/>
</dbReference>
<dbReference type="Pfam" id="PF00415">
    <property type="entry name" value="RCC1"/>
    <property type="match status" value="2"/>
</dbReference>
<dbReference type="SUPFAM" id="SSF49373">
    <property type="entry name" value="Invasin/intimin cell-adhesion fragments"/>
    <property type="match status" value="7"/>
</dbReference>
<evidence type="ECO:0008006" key="8">
    <source>
        <dbReference type="Google" id="ProtNLM"/>
    </source>
</evidence>
<feature type="compositionally biased region" description="Low complexity" evidence="2">
    <location>
        <begin position="1274"/>
        <end position="1283"/>
    </location>
</feature>
<dbReference type="SUPFAM" id="SSF50985">
    <property type="entry name" value="RCC1/BLIP-II"/>
    <property type="match status" value="2"/>
</dbReference>
<dbReference type="Proteomes" id="UP000435177">
    <property type="component" value="Unassembled WGS sequence"/>
</dbReference>
<evidence type="ECO:0000313" key="7">
    <source>
        <dbReference type="Proteomes" id="UP000435177"/>
    </source>
</evidence>
<feature type="region of interest" description="Disordered" evidence="2">
    <location>
        <begin position="1264"/>
        <end position="1285"/>
    </location>
</feature>
<dbReference type="Pfam" id="PF09134">
    <property type="entry name" value="Invasin_D3"/>
    <property type="match status" value="7"/>
</dbReference>
<keyword evidence="7" id="KW-1185">Reference proteome</keyword>
<dbReference type="SMART" id="SM00634">
    <property type="entry name" value="BID_1"/>
    <property type="match status" value="5"/>
</dbReference>
<dbReference type="InterPro" id="IPR015217">
    <property type="entry name" value="Invasin_dom_3"/>
</dbReference>
<feature type="compositionally biased region" description="Pro residues" evidence="2">
    <location>
        <begin position="1264"/>
        <end position="1273"/>
    </location>
</feature>
<evidence type="ECO:0000259" key="5">
    <source>
        <dbReference type="PROSITE" id="PS51272"/>
    </source>
</evidence>
<protein>
    <recommendedName>
        <fullName evidence="8">Intimin</fullName>
    </recommendedName>
</protein>
<dbReference type="Gene3D" id="2.130.10.30">
    <property type="entry name" value="Regulator of chromosome condensation 1/beta-lactamase-inhibitor protein II"/>
    <property type="match status" value="2"/>
</dbReference>
<dbReference type="Gene3D" id="2.60.40.1080">
    <property type="match status" value="1"/>
</dbReference>
<feature type="domain" description="SLH" evidence="5">
    <location>
        <begin position="1485"/>
        <end position="1543"/>
    </location>
</feature>
<sequence length="1670" mass="176394">MRFLRKSLAVLLAFLLVMTHIPIPGAFAASGFPTAVRDVGAGNGHSMFIDGDGNVWALGNNEFGQLGNGTTRNSSRPVQVAKSDGAPLTGARQVAGGFNFSVALLDDGTVWSWGQGSYGRLGNGATDNKSAAEQVTQADGTPIHQVQSIATGKAHTLALKEDGTVWGWGENAGGVLTDNSINGTVQRAVQLKASSSSYLTNVKAVAAGEYHSMALRNDGTVWAWGNNFFNGLGNGSDTDSIYPVQVIDVTNQPLTGIIQIAHHRLGGLALKADGTVWSWGYNENYNLGVGTGMRTSSKAVQVLQTGSVPLTDVAQLGGGDRLSMVIKKDGSVWWWGLQNNGYSVATRFLEDGERITGGDLHSLIVKKDGTLWGHGWTVSGELGISSSSVNKYYTNPVQVYPATSRMYSSSSLLDADGTSKARITVSLYDGSYLSIGRSEGTVELHTSLGEIGPVTDHGDGRYSADLTSSNTAGTAVITGTLNGYPIPVALNVIMVPLPPSIDHSTVTASPSSITADGRSTATITVQLKDASGTVVNDRRHAVQLATTAGALGNVQYDGNGTYMATLTSPTTVGLAEITASVNGAAIRQTATVQYVAGSASADMSRIETDAGNIVVGMGSTMVTVHLKDAYGNPLETGGDTVQLYASSGTLGAVRDHGNGTYTSMLNASTTAGTSTVRAEVNGMPLNDSAQVVFVPGRASSQTSELTAELGEITADGSDSTIIHLQLKDAFHNLLDSGGSYVVLNTTAGVLSPVQDHQDGTYTAVLTAGTKVGIAEITGSMNGLPLLSTVQVQLLPGPPAASTSTLSVDRSMVSTDDGIAEVTIQLKDAFGNELTTDSGRIQLASTLGTLTEPVYTGHGRYTSQIRSRQAGKATITATINDTKLAAEAEVEFIPGKASLAASTIVSDRERLTANGTETAQITLQLKDDSGNPIVDEQALPAVELNSSLGSLSAPVYEGEGRFTARLTSTQTGLATVTARIDGSPVSAKAYVEWLPGQPDVNASRLLVDQTALPANGSSHALLTLHVSDAFGNPASGTVQFISSLGTVTGVTYASPGLYTAELRSTETGIADIQAWIDGEAIPGSVQVAFSDGIWLMPSAYRVQIGESVRTVVEVTYGDSAWDRTAESDFHYDHGMIQVARRDDGYWYITGLQTGTTVIQAVYQAESGPIAAYAPVTVFAVPTNLVLDPLRYTVKEGEHAQIAVFAEYSDGTKRDVSLEADYVLKDNSLAAIDVSGRLLGLKPGSTEIIISFEGLQTVAKVEILPSPSPIPPPAPRNDSPASLPAAPIPAPEPALMFELQLDGNERQLIRLNATDLKSGEIVIDTTEGEREWTLHMKRTTLDQLRKIDDAMVVTWNTPLGTMVLPIAEIGDTLSGSSDEIILSIRAASDKDQSKVESMAFRLGATLQGRAFSLSMATVGKGGNTEQLVPVQALVQFRPSGISGSNHQVTVATVNEATDEFIYAFTHLFEPGSKELTLRTVPLYALLEMTPSFVDMRGHWAEGAAEQLASRLIVQGTGQGKYEPARPVTRAELASMLVRMFGWTEKGTSEPFSDVASQWYSKQVHSAYEAGWIQGYADGTFRPDAHVTRQELFVMLARALQSAGYVANEKEMHNPYTDQSSIAAWAERAIDQLRNAGLLAGTPDNKLEPARYATRAELAVLLVRVTGVMETDH</sequence>
<dbReference type="PROSITE" id="PS51127">
    <property type="entry name" value="BIG1"/>
    <property type="match status" value="3"/>
</dbReference>
<organism evidence="6 7">
    <name type="scientific">Paenibacillus campinasensis</name>
    <dbReference type="NCBI Taxonomy" id="66347"/>
    <lineage>
        <taxon>Bacteria</taxon>
        <taxon>Bacillati</taxon>
        <taxon>Bacillota</taxon>
        <taxon>Bacilli</taxon>
        <taxon>Bacillales</taxon>
        <taxon>Paenibacillaceae</taxon>
        <taxon>Paenibacillus</taxon>
    </lineage>
</organism>
<evidence type="ECO:0000256" key="3">
    <source>
        <dbReference type="SAM" id="SignalP"/>
    </source>
</evidence>
<name>A0ABW9T7E1_9BACL</name>
<feature type="domain" description="SLH" evidence="5">
    <location>
        <begin position="1544"/>
        <end position="1607"/>
    </location>
</feature>